<evidence type="ECO:0000313" key="10">
    <source>
        <dbReference type="EMBL" id="KAH0556164.1"/>
    </source>
</evidence>
<keyword evidence="6 8" id="KW-0446">Lipid-binding</keyword>
<evidence type="ECO:0000256" key="1">
    <source>
        <dbReference type="ARBA" id="ARBA00004173"/>
    </source>
</evidence>
<dbReference type="InterPro" id="IPR012762">
    <property type="entry name" value="Ubiq_biosynth_COQ9"/>
</dbReference>
<evidence type="ECO:0000256" key="7">
    <source>
        <dbReference type="ARBA" id="ARBA00023128"/>
    </source>
</evidence>
<dbReference type="AlphaFoldDB" id="A0A9P8L8C0"/>
<keyword evidence="11" id="KW-1185">Reference proteome</keyword>
<dbReference type="GO" id="GO:0006744">
    <property type="term" value="P:ubiquinone biosynthetic process"/>
    <property type="evidence" value="ECO:0007669"/>
    <property type="project" value="UniProtKB-UniRule"/>
</dbReference>
<evidence type="ECO:0000313" key="11">
    <source>
        <dbReference type="Proteomes" id="UP000750711"/>
    </source>
</evidence>
<evidence type="ECO:0000256" key="2">
    <source>
        <dbReference type="ARBA" id="ARBA00004749"/>
    </source>
</evidence>
<comment type="pathway">
    <text evidence="2 8">Cofactor biosynthesis; ubiquinone biosynthesis.</text>
</comment>
<evidence type="ECO:0000259" key="9">
    <source>
        <dbReference type="Pfam" id="PF08511"/>
    </source>
</evidence>
<name>A0A9P8L8C0_9PEZI</name>
<dbReference type="Pfam" id="PF08511">
    <property type="entry name" value="COQ9"/>
    <property type="match status" value="2"/>
</dbReference>
<feature type="domain" description="COQ9 C-terminal" evidence="9">
    <location>
        <begin position="220"/>
        <end position="246"/>
    </location>
</feature>
<comment type="caution">
    <text evidence="10">The sequence shown here is derived from an EMBL/GenBank/DDBJ whole genome shotgun (WGS) entry which is preliminary data.</text>
</comment>
<reference evidence="10" key="1">
    <citation type="submission" date="2021-03" db="EMBL/GenBank/DDBJ databases">
        <title>Comparative genomics and phylogenomic investigation of the class Geoglossomycetes provide insights into ecological specialization and systematics.</title>
        <authorList>
            <person name="Melie T."/>
            <person name="Pirro S."/>
            <person name="Miller A.N."/>
            <person name="Quandt A."/>
        </authorList>
    </citation>
    <scope>NUCLEOTIDE SEQUENCE</scope>
    <source>
        <strain evidence="10">CAQ_001_2017</strain>
    </source>
</reference>
<gene>
    <name evidence="10" type="ORF">GP486_005902</name>
</gene>
<evidence type="ECO:0000256" key="3">
    <source>
        <dbReference type="ARBA" id="ARBA00010766"/>
    </source>
</evidence>
<comment type="function">
    <text evidence="8">Membrane-associated protein that warps the membrane surface to access and bind aromatic isoprenes with high specificity, including ubiquinone (CoQ) isoprene intermediates and presents them directly to Coq7, therefore facilitating the Coq7-mediated hydroxylase step. Participates in the biosynthesis of coenzyme Q, also named ubiquinone, an essential lipid-soluble electron transporter for aerobic cellular respiration.</text>
</comment>
<organism evidence="10 11">
    <name type="scientific">Trichoglossum hirsutum</name>
    <dbReference type="NCBI Taxonomy" id="265104"/>
    <lineage>
        <taxon>Eukaryota</taxon>
        <taxon>Fungi</taxon>
        <taxon>Dikarya</taxon>
        <taxon>Ascomycota</taxon>
        <taxon>Pezizomycotina</taxon>
        <taxon>Geoglossomycetes</taxon>
        <taxon>Geoglossales</taxon>
        <taxon>Geoglossaceae</taxon>
        <taxon>Trichoglossum</taxon>
    </lineage>
</organism>
<evidence type="ECO:0000256" key="4">
    <source>
        <dbReference type="ARBA" id="ARBA00022688"/>
    </source>
</evidence>
<dbReference type="GO" id="GO:0005743">
    <property type="term" value="C:mitochondrial inner membrane"/>
    <property type="evidence" value="ECO:0007669"/>
    <property type="project" value="TreeGrafter"/>
</dbReference>
<feature type="domain" description="COQ9 C-terminal" evidence="9">
    <location>
        <begin position="158"/>
        <end position="198"/>
    </location>
</feature>
<accession>A0A9P8L8C0</accession>
<dbReference type="GO" id="GO:0008289">
    <property type="term" value="F:lipid binding"/>
    <property type="evidence" value="ECO:0007669"/>
    <property type="project" value="UniProtKB-UniRule"/>
</dbReference>
<dbReference type="InterPro" id="IPR013718">
    <property type="entry name" value="COQ9_C"/>
</dbReference>
<evidence type="ECO:0000256" key="6">
    <source>
        <dbReference type="ARBA" id="ARBA00023121"/>
    </source>
</evidence>
<sequence>MPITRVCTPRLRLLTSVRYCPISRGRPYHSYEHESDPPPFNATEEAVLAAALRQVPEHGFTDASLSLGAREAGYLDITVNLFPRGSFDLVNYHLVTRRLALKKALDAQAAKDDGGSFKGQGVGTKVKFLTLERLMANRPIIHRWQEALAIMAQPSCISTSIAELARLSDEIWILAGDAGVDSSWYTKRASLSVIYSSTGENLAHCTAPKPEAMLMSGLLELFMTQDQSTDFADTQKFLDRRLEDVRIVGSGISNLKGYLDFTAHSFINVLRSKGVRI</sequence>
<dbReference type="NCBIfam" id="TIGR02396">
    <property type="entry name" value="diverge_rpsU"/>
    <property type="match status" value="1"/>
</dbReference>
<keyword evidence="5" id="KW-0809">Transit peptide</keyword>
<comment type="subcellular location">
    <subcellularLocation>
        <location evidence="1 8">Mitochondrion</location>
    </subcellularLocation>
</comment>
<dbReference type="Proteomes" id="UP000750711">
    <property type="component" value="Unassembled WGS sequence"/>
</dbReference>
<proteinExistence type="inferred from homology"/>
<dbReference type="Gene3D" id="1.10.357.10">
    <property type="entry name" value="Tetracycline Repressor, domain 2"/>
    <property type="match status" value="1"/>
</dbReference>
<dbReference type="EMBL" id="JAGHQM010001201">
    <property type="protein sequence ID" value="KAH0556164.1"/>
    <property type="molecule type" value="Genomic_DNA"/>
</dbReference>
<dbReference type="PANTHER" id="PTHR21427">
    <property type="entry name" value="UBIQUINONE BIOSYNTHESIS PROTEIN COQ9, MITOCHONDRIAL"/>
    <property type="match status" value="1"/>
</dbReference>
<evidence type="ECO:0000256" key="5">
    <source>
        <dbReference type="ARBA" id="ARBA00022946"/>
    </source>
</evidence>
<protein>
    <recommendedName>
        <fullName evidence="8">Ubiquinone biosynthesis protein</fullName>
    </recommendedName>
</protein>
<keyword evidence="4 8" id="KW-0831">Ubiquinone biosynthesis</keyword>
<evidence type="ECO:0000256" key="8">
    <source>
        <dbReference type="RuleBase" id="RU366063"/>
    </source>
</evidence>
<dbReference type="PANTHER" id="PTHR21427:SF19">
    <property type="entry name" value="UBIQUINONE BIOSYNTHESIS PROTEIN COQ9, MITOCHONDRIAL"/>
    <property type="match status" value="1"/>
</dbReference>
<keyword evidence="7 8" id="KW-0496">Mitochondrion</keyword>
<comment type="similarity">
    <text evidence="3 8">Belongs to the COQ9 family.</text>
</comment>